<feature type="transmembrane region" description="Helical" evidence="1">
    <location>
        <begin position="145"/>
        <end position="167"/>
    </location>
</feature>
<dbReference type="RefSeq" id="WP_344714356.1">
    <property type="nucleotide sequence ID" value="NZ_BAAAWH010000001.1"/>
</dbReference>
<feature type="transmembrane region" description="Helical" evidence="1">
    <location>
        <begin position="66"/>
        <end position="88"/>
    </location>
</feature>
<feature type="transmembrane region" description="Helical" evidence="1">
    <location>
        <begin position="108"/>
        <end position="133"/>
    </location>
</feature>
<evidence type="ECO:0000313" key="3">
    <source>
        <dbReference type="Proteomes" id="UP001589611"/>
    </source>
</evidence>
<organism evidence="2 3">
    <name type="scientific">Microbacterium terregens</name>
    <dbReference type="NCBI Taxonomy" id="69363"/>
    <lineage>
        <taxon>Bacteria</taxon>
        <taxon>Bacillati</taxon>
        <taxon>Actinomycetota</taxon>
        <taxon>Actinomycetes</taxon>
        <taxon>Micrococcales</taxon>
        <taxon>Microbacteriaceae</taxon>
        <taxon>Microbacterium</taxon>
    </lineage>
</organism>
<accession>A0ABV5SYV9</accession>
<dbReference type="EMBL" id="JBHMBE010000002">
    <property type="protein sequence ID" value="MFB9645332.1"/>
    <property type="molecule type" value="Genomic_DNA"/>
</dbReference>
<evidence type="ECO:0000313" key="2">
    <source>
        <dbReference type="EMBL" id="MFB9645332.1"/>
    </source>
</evidence>
<protein>
    <submittedName>
        <fullName evidence="2">Uncharacterized protein</fullName>
    </submittedName>
</protein>
<dbReference type="Proteomes" id="UP001589611">
    <property type="component" value="Unassembled WGS sequence"/>
</dbReference>
<keyword evidence="3" id="KW-1185">Reference proteome</keyword>
<feature type="transmembrane region" description="Helical" evidence="1">
    <location>
        <begin position="34"/>
        <end position="54"/>
    </location>
</feature>
<gene>
    <name evidence="2" type="ORF">ACFFPJ_05940</name>
</gene>
<proteinExistence type="predicted"/>
<comment type="caution">
    <text evidence="2">The sequence shown here is derived from an EMBL/GenBank/DDBJ whole genome shotgun (WGS) entry which is preliminary data.</text>
</comment>
<keyword evidence="1" id="KW-0812">Transmembrane</keyword>
<feature type="transmembrane region" description="Helical" evidence="1">
    <location>
        <begin position="7"/>
        <end position="28"/>
    </location>
</feature>
<feature type="transmembrane region" description="Helical" evidence="1">
    <location>
        <begin position="179"/>
        <end position="202"/>
    </location>
</feature>
<name>A0ABV5SYV9_9MICO</name>
<reference evidence="2 3" key="1">
    <citation type="submission" date="2024-09" db="EMBL/GenBank/DDBJ databases">
        <authorList>
            <person name="Sun Q."/>
            <person name="Mori K."/>
        </authorList>
    </citation>
    <scope>NUCLEOTIDE SEQUENCE [LARGE SCALE GENOMIC DNA]</scope>
    <source>
        <strain evidence="2 3">JCM 1342</strain>
    </source>
</reference>
<sequence>MRAVRLTWAIGGGGLVLCAVIGMMQYSLPGGGSAIAITRDVVFAASVLLFAIGLSEEASVVARRPLGVTALVVVALWPLVVHLAQPLLPTIDAATFEAGLDAYRAAEGALTTVFFVNLLVSLAAALIAVVQIARAGIIPRPWQWAPLWALLASVAGGVLPQLLFAFAGPVGSQNAVGAAVILGTLGFLSRTLGLGIIALVLASRAPSRHVEVFRSG</sequence>
<evidence type="ECO:0000256" key="1">
    <source>
        <dbReference type="SAM" id="Phobius"/>
    </source>
</evidence>
<keyword evidence="1" id="KW-1133">Transmembrane helix</keyword>
<keyword evidence="1" id="KW-0472">Membrane</keyword>